<organism evidence="2">
    <name type="scientific">Podoviridae sp. ct7K12</name>
    <dbReference type="NCBI Taxonomy" id="2826540"/>
    <lineage>
        <taxon>Viruses</taxon>
        <taxon>Duplodnaviria</taxon>
        <taxon>Heunggongvirae</taxon>
        <taxon>Uroviricota</taxon>
        <taxon>Caudoviricetes</taxon>
    </lineage>
</organism>
<sequence>MDGDNLEVNQNLDTLDGETQNPQGDDNNLDILDNQNDDIQSKEGEGDIFDPTKMTFDDVETSFNGYDLSSLKEKIDTNEDSVKALESYTSKFKELGLSQEQVLGIVGFMAEQGEQAQSPQGIREELNKHLTFEEKKAYQANCNLLQRALKGTPEEKFFNAIASDPYAIKVLGRVINFAKGGNNVNSARTERETRTNSYISGEEGVKQFNEFLSSSSINEEAVKAKVKEIRGKIINQEELSYFNQIVGEI</sequence>
<accession>A0A8S5N8H1</accession>
<proteinExistence type="predicted"/>
<feature type="region of interest" description="Disordered" evidence="1">
    <location>
        <begin position="1"/>
        <end position="50"/>
    </location>
</feature>
<protein>
    <submittedName>
        <fullName evidence="2">Uncharacterized protein</fullName>
    </submittedName>
</protein>
<feature type="compositionally biased region" description="Polar residues" evidence="1">
    <location>
        <begin position="7"/>
        <end position="24"/>
    </location>
</feature>
<name>A0A8S5N8H1_9CAUD</name>
<feature type="compositionally biased region" description="Low complexity" evidence="1">
    <location>
        <begin position="25"/>
        <end position="38"/>
    </location>
</feature>
<dbReference type="EMBL" id="BK015083">
    <property type="protein sequence ID" value="DAD90347.1"/>
    <property type="molecule type" value="Genomic_DNA"/>
</dbReference>
<evidence type="ECO:0000256" key="1">
    <source>
        <dbReference type="SAM" id="MobiDB-lite"/>
    </source>
</evidence>
<reference evidence="2" key="1">
    <citation type="journal article" date="2021" name="Proc. Natl. Acad. Sci. U.S.A.">
        <title>A Catalog of Tens of Thousands of Viruses from Human Metagenomes Reveals Hidden Associations with Chronic Diseases.</title>
        <authorList>
            <person name="Tisza M.J."/>
            <person name="Buck C.B."/>
        </authorList>
    </citation>
    <scope>NUCLEOTIDE SEQUENCE</scope>
    <source>
        <strain evidence="2">Ct7K12</strain>
    </source>
</reference>
<evidence type="ECO:0000313" key="2">
    <source>
        <dbReference type="EMBL" id="DAD90347.1"/>
    </source>
</evidence>